<accession>A0A834EAD7</accession>
<evidence type="ECO:0000256" key="2">
    <source>
        <dbReference type="ARBA" id="ARBA00008095"/>
    </source>
</evidence>
<comment type="caution">
    <text evidence="12">The sequence shown here is derived from an EMBL/GenBank/DDBJ whole genome shotgun (WGS) entry which is preliminary data.</text>
</comment>
<feature type="compositionally biased region" description="Low complexity" evidence="8">
    <location>
        <begin position="351"/>
        <end position="367"/>
    </location>
</feature>
<sequence length="822" mass="90226">MESDEPGVLGPMLFLLFVMPPPLLSAGSFWPSIIGWRNLNHHLSQDWDGFNQSASYQRSQTNPQHIRICDGAFDLYFLVDTSENMENNWKEIYTYVNEMVKKYTNPKLRMSFVTYSTHGQTLMTLTSDRNTIRRGLTKLQNIVPSGDRNMQEGMKKVNEQLQQVYSRDNKAASLIVAFTAGDLSPKTIYETANEAHKARKMGAKIYNVGLKGYSRKQLIQIMEDYGKMYESKYYDSLDNFVNSLIENSCLDVMGKETYFVCVEEVYNLGFNTRALQRDRLNEYVCRYNLDDTVVYTKKAINMTNVKLICPGHVFEKAGQVVVVEYSLNNGVKFQDSTLKVTSRNCRKKSTASPAAPLLSTVAPATTLPAPPHAQTPAPQPVPPPPRPPTPPPTKPPVPPPPRPPTPPPTKPPVPPPPRPPTPPPTKPPVPPPPRPPTPPPTKPPVPPPPRPPTPPPTKPPVPPPPRPPTPPPTKPPVPPPPRPPTPPPTKPPVPPPPRPPTPPPTKPPVPPPPRPPTPPPTKPPVPPPPRPPTPPPTKPPVPPPPRPPTPPPTKPPVPPPPRPPTPPPTKPPVPPPPRPPTPPPTKPPVPPPPRPPTPPPTKPPVPPPPRPSTTPPAKPTVPPPRRLPAPPPAQPPALPAPTMPSPQFTPIINNLYFIALIPALLMFPLLIWCIWCCKRTIKKSPPVEDQKKKPKSCHIQTCPIVIVPCHGCQEDRIQRLEGKLDTLCDFVQNCNQVSLMWHQPRDKGKCLSITPVKPHCAQTPCGPKICLAASQECSPLNSCCSLGQNSPQIWSQPPPRMLPLIPPPTQALRRTTLSLPPP</sequence>
<keyword evidence="3 9" id="KW-0812">Transmembrane</keyword>
<evidence type="ECO:0000256" key="3">
    <source>
        <dbReference type="ARBA" id="ARBA00022692"/>
    </source>
</evidence>
<dbReference type="PANTHER" id="PTHR16059:SF16">
    <property type="entry name" value="ANTHRAX TOXIN RECEPTOR-LIKE"/>
    <property type="match status" value="1"/>
</dbReference>
<dbReference type="PRINTS" id="PR01217">
    <property type="entry name" value="PRICHEXTENSN"/>
</dbReference>
<dbReference type="GO" id="GO:0004888">
    <property type="term" value="F:transmembrane signaling receptor activity"/>
    <property type="evidence" value="ECO:0007669"/>
    <property type="project" value="TreeGrafter"/>
</dbReference>
<dbReference type="PROSITE" id="PS50234">
    <property type="entry name" value="VWFA"/>
    <property type="match status" value="1"/>
</dbReference>
<dbReference type="Pfam" id="PF05587">
    <property type="entry name" value="Anth_Ig"/>
    <property type="match status" value="1"/>
</dbReference>
<keyword evidence="4" id="KW-0479">Metal-binding</keyword>
<dbReference type="GO" id="GO:0009986">
    <property type="term" value="C:cell surface"/>
    <property type="evidence" value="ECO:0007669"/>
    <property type="project" value="TreeGrafter"/>
</dbReference>
<feature type="transmembrane region" description="Helical" evidence="9">
    <location>
        <begin position="655"/>
        <end position="675"/>
    </location>
</feature>
<dbReference type="GO" id="GO:0005886">
    <property type="term" value="C:plasma membrane"/>
    <property type="evidence" value="ECO:0007669"/>
    <property type="project" value="TreeGrafter"/>
</dbReference>
<name>A0A834EAD7_9CHIR</name>
<keyword evidence="5 10" id="KW-0732">Signal</keyword>
<evidence type="ECO:0000256" key="8">
    <source>
        <dbReference type="SAM" id="MobiDB-lite"/>
    </source>
</evidence>
<feature type="compositionally biased region" description="Pro residues" evidence="8">
    <location>
        <begin position="368"/>
        <end position="642"/>
    </location>
</feature>
<keyword evidence="6 9" id="KW-1133">Transmembrane helix</keyword>
<evidence type="ECO:0000256" key="5">
    <source>
        <dbReference type="ARBA" id="ARBA00022729"/>
    </source>
</evidence>
<dbReference type="AlphaFoldDB" id="A0A834EAD7"/>
<feature type="region of interest" description="Disordered" evidence="8">
    <location>
        <begin position="343"/>
        <end position="642"/>
    </location>
</feature>
<reference evidence="12 13" key="1">
    <citation type="journal article" date="2020" name="Nature">
        <title>Six reference-quality genomes reveal evolution of bat adaptations.</title>
        <authorList>
            <person name="Jebb D."/>
            <person name="Huang Z."/>
            <person name="Pippel M."/>
            <person name="Hughes G.M."/>
            <person name="Lavrichenko K."/>
            <person name="Devanna P."/>
            <person name="Winkler S."/>
            <person name="Jermiin L.S."/>
            <person name="Skirmuntt E.C."/>
            <person name="Katzourakis A."/>
            <person name="Burkitt-Gray L."/>
            <person name="Ray D.A."/>
            <person name="Sullivan K.A.M."/>
            <person name="Roscito J.G."/>
            <person name="Kirilenko B.M."/>
            <person name="Davalos L.M."/>
            <person name="Corthals A.P."/>
            <person name="Power M.L."/>
            <person name="Jones G."/>
            <person name="Ransome R.D."/>
            <person name="Dechmann D.K.N."/>
            <person name="Locatelli A.G."/>
            <person name="Puechmaille S.J."/>
            <person name="Fedrigo O."/>
            <person name="Jarvis E.D."/>
            <person name="Hiller M."/>
            <person name="Vernes S.C."/>
            <person name="Myers E.W."/>
            <person name="Teeling E.C."/>
        </authorList>
    </citation>
    <scope>NUCLEOTIDE SEQUENCE [LARGE SCALE GENOMIC DNA]</scope>
    <source>
        <strain evidence="12">Bat1K_MPI-CBG_1</strain>
    </source>
</reference>
<protein>
    <recommendedName>
        <fullName evidence="11">VWFA domain-containing protein</fullName>
    </recommendedName>
</protein>
<evidence type="ECO:0000313" key="12">
    <source>
        <dbReference type="EMBL" id="KAF6109626.1"/>
    </source>
</evidence>
<dbReference type="SMART" id="SM00327">
    <property type="entry name" value="VWA"/>
    <property type="match status" value="1"/>
</dbReference>
<feature type="chain" id="PRO_5032293509" description="VWFA domain-containing protein" evidence="10">
    <location>
        <begin position="27"/>
        <end position="822"/>
    </location>
</feature>
<evidence type="ECO:0000313" key="13">
    <source>
        <dbReference type="Proteomes" id="UP000664940"/>
    </source>
</evidence>
<dbReference type="SUPFAM" id="SSF53300">
    <property type="entry name" value="vWA-like"/>
    <property type="match status" value="1"/>
</dbReference>
<evidence type="ECO:0000256" key="7">
    <source>
        <dbReference type="ARBA" id="ARBA00023136"/>
    </source>
</evidence>
<dbReference type="GO" id="GO:0046872">
    <property type="term" value="F:metal ion binding"/>
    <property type="evidence" value="ECO:0007669"/>
    <property type="project" value="UniProtKB-KW"/>
</dbReference>
<dbReference type="PANTHER" id="PTHR16059">
    <property type="entry name" value="ANTHRAX TOXIN RECEPTOR"/>
    <property type="match status" value="1"/>
</dbReference>
<gene>
    <name evidence="12" type="ORF">HJG60_010875</name>
</gene>
<feature type="signal peptide" evidence="10">
    <location>
        <begin position="1"/>
        <end position="26"/>
    </location>
</feature>
<dbReference type="InterPro" id="IPR036465">
    <property type="entry name" value="vWFA_dom_sf"/>
</dbReference>
<dbReference type="InterPro" id="IPR008400">
    <property type="entry name" value="Anthrax_toxin_rcpt_extracel"/>
</dbReference>
<comment type="subcellular location">
    <subcellularLocation>
        <location evidence="1">Membrane</location>
        <topology evidence="1">Single-pass type I membrane protein</topology>
    </subcellularLocation>
</comment>
<dbReference type="Gene3D" id="3.40.50.410">
    <property type="entry name" value="von Willebrand factor, type A domain"/>
    <property type="match status" value="1"/>
</dbReference>
<dbReference type="InterPro" id="IPR002035">
    <property type="entry name" value="VWF_A"/>
</dbReference>
<evidence type="ECO:0000256" key="4">
    <source>
        <dbReference type="ARBA" id="ARBA00022723"/>
    </source>
</evidence>
<evidence type="ECO:0000259" key="11">
    <source>
        <dbReference type="PROSITE" id="PS50234"/>
    </source>
</evidence>
<evidence type="ECO:0000256" key="9">
    <source>
        <dbReference type="SAM" id="Phobius"/>
    </source>
</evidence>
<dbReference type="Pfam" id="PF00092">
    <property type="entry name" value="VWA"/>
    <property type="match status" value="1"/>
</dbReference>
<evidence type="ECO:0000256" key="10">
    <source>
        <dbReference type="SAM" id="SignalP"/>
    </source>
</evidence>
<dbReference type="Proteomes" id="UP000664940">
    <property type="component" value="Unassembled WGS sequence"/>
</dbReference>
<feature type="domain" description="VWFA" evidence="11">
    <location>
        <begin position="74"/>
        <end position="244"/>
    </location>
</feature>
<proteinExistence type="inferred from homology"/>
<evidence type="ECO:0000256" key="1">
    <source>
        <dbReference type="ARBA" id="ARBA00004479"/>
    </source>
</evidence>
<comment type="similarity">
    <text evidence="2">Belongs to the ATR family.</text>
</comment>
<keyword evidence="7 9" id="KW-0472">Membrane</keyword>
<organism evidence="12 13">
    <name type="scientific">Phyllostomus discolor</name>
    <name type="common">pale spear-nosed bat</name>
    <dbReference type="NCBI Taxonomy" id="89673"/>
    <lineage>
        <taxon>Eukaryota</taxon>
        <taxon>Metazoa</taxon>
        <taxon>Chordata</taxon>
        <taxon>Craniata</taxon>
        <taxon>Vertebrata</taxon>
        <taxon>Euteleostomi</taxon>
        <taxon>Mammalia</taxon>
        <taxon>Eutheria</taxon>
        <taxon>Laurasiatheria</taxon>
        <taxon>Chiroptera</taxon>
        <taxon>Yangochiroptera</taxon>
        <taxon>Phyllostomidae</taxon>
        <taxon>Phyllostominae</taxon>
        <taxon>Phyllostomus</taxon>
    </lineage>
</organism>
<dbReference type="FunFam" id="3.40.50.410:FF:000024">
    <property type="entry name" value="Anthrax toxin receptor"/>
    <property type="match status" value="1"/>
</dbReference>
<dbReference type="EMBL" id="JABVXQ010000005">
    <property type="protein sequence ID" value="KAF6109626.1"/>
    <property type="molecule type" value="Genomic_DNA"/>
</dbReference>
<evidence type="ECO:0000256" key="6">
    <source>
        <dbReference type="ARBA" id="ARBA00022989"/>
    </source>
</evidence>